<evidence type="ECO:0000313" key="1">
    <source>
        <dbReference type="EMBL" id="PNR34909.1"/>
    </source>
</evidence>
<evidence type="ECO:0000313" key="3">
    <source>
        <dbReference type="Proteomes" id="UP000006727"/>
    </source>
</evidence>
<protein>
    <submittedName>
        <fullName evidence="1 2">Uncharacterized protein</fullName>
    </submittedName>
</protein>
<gene>
    <name evidence="1" type="ORF">PHYPA_022807</name>
</gene>
<dbReference type="EnsemblPlants" id="Pp3c18_6570V3.1">
    <property type="protein sequence ID" value="Pp3c18_6570V3.1"/>
    <property type="gene ID" value="Pp3c18_6570"/>
</dbReference>
<proteinExistence type="predicted"/>
<reference evidence="1 3" key="1">
    <citation type="journal article" date="2008" name="Science">
        <title>The Physcomitrella genome reveals evolutionary insights into the conquest of land by plants.</title>
        <authorList>
            <person name="Rensing S."/>
            <person name="Lang D."/>
            <person name="Zimmer A."/>
            <person name="Terry A."/>
            <person name="Salamov A."/>
            <person name="Shapiro H."/>
            <person name="Nishiyama T."/>
            <person name="Perroud P.-F."/>
            <person name="Lindquist E."/>
            <person name="Kamisugi Y."/>
            <person name="Tanahashi T."/>
            <person name="Sakakibara K."/>
            <person name="Fujita T."/>
            <person name="Oishi K."/>
            <person name="Shin-I T."/>
            <person name="Kuroki Y."/>
            <person name="Toyoda A."/>
            <person name="Suzuki Y."/>
            <person name="Hashimoto A."/>
            <person name="Yamaguchi K."/>
            <person name="Sugano A."/>
            <person name="Kohara Y."/>
            <person name="Fujiyama A."/>
            <person name="Anterola A."/>
            <person name="Aoki S."/>
            <person name="Ashton N."/>
            <person name="Barbazuk W.B."/>
            <person name="Barker E."/>
            <person name="Bennetzen J."/>
            <person name="Bezanilla M."/>
            <person name="Blankenship R."/>
            <person name="Cho S.H."/>
            <person name="Dutcher S."/>
            <person name="Estelle M."/>
            <person name="Fawcett J.A."/>
            <person name="Gundlach H."/>
            <person name="Hanada K."/>
            <person name="Heyl A."/>
            <person name="Hicks K.A."/>
            <person name="Hugh J."/>
            <person name="Lohr M."/>
            <person name="Mayer K."/>
            <person name="Melkozernov A."/>
            <person name="Murata T."/>
            <person name="Nelson D."/>
            <person name="Pils B."/>
            <person name="Prigge M."/>
            <person name="Reiss B."/>
            <person name="Renner T."/>
            <person name="Rombauts S."/>
            <person name="Rushton P."/>
            <person name="Sanderfoot A."/>
            <person name="Schween G."/>
            <person name="Shiu S.-H."/>
            <person name="Stueber K."/>
            <person name="Theodoulou F.L."/>
            <person name="Tu H."/>
            <person name="Van de Peer Y."/>
            <person name="Verrier P.J."/>
            <person name="Waters E."/>
            <person name="Wood A."/>
            <person name="Yang L."/>
            <person name="Cove D."/>
            <person name="Cuming A."/>
            <person name="Hasebe M."/>
            <person name="Lucas S."/>
            <person name="Mishler D.B."/>
            <person name="Reski R."/>
            <person name="Grigoriev I."/>
            <person name="Quatrano R.S."/>
            <person name="Boore J.L."/>
        </authorList>
    </citation>
    <scope>NUCLEOTIDE SEQUENCE [LARGE SCALE GENOMIC DNA]</scope>
    <source>
        <strain evidence="2 3">cv. Gransden 2004</strain>
    </source>
</reference>
<organism evidence="1">
    <name type="scientific">Physcomitrium patens</name>
    <name type="common">Spreading-leaved earth moss</name>
    <name type="synonym">Physcomitrella patens</name>
    <dbReference type="NCBI Taxonomy" id="3218"/>
    <lineage>
        <taxon>Eukaryota</taxon>
        <taxon>Viridiplantae</taxon>
        <taxon>Streptophyta</taxon>
        <taxon>Embryophyta</taxon>
        <taxon>Bryophyta</taxon>
        <taxon>Bryophytina</taxon>
        <taxon>Bryopsida</taxon>
        <taxon>Funariidae</taxon>
        <taxon>Funariales</taxon>
        <taxon>Funariaceae</taxon>
        <taxon>Physcomitrium</taxon>
    </lineage>
</organism>
<dbReference type="PaxDb" id="3218-PP1S185_90V6.1"/>
<dbReference type="Gramene" id="Pp3c18_6570V3.1">
    <property type="protein sequence ID" value="Pp3c18_6570V3.1"/>
    <property type="gene ID" value="Pp3c18_6570"/>
</dbReference>
<dbReference type="Proteomes" id="UP000006727">
    <property type="component" value="Chromosome 18"/>
</dbReference>
<evidence type="ECO:0000313" key="2">
    <source>
        <dbReference type="EnsemblPlants" id="Pp3c18_6570V3.1"/>
    </source>
</evidence>
<reference evidence="2" key="3">
    <citation type="submission" date="2020-12" db="UniProtKB">
        <authorList>
            <consortium name="EnsemblPlants"/>
        </authorList>
    </citation>
    <scope>IDENTIFICATION</scope>
</reference>
<dbReference type="EMBL" id="ABEU02000018">
    <property type="protein sequence ID" value="PNR34909.1"/>
    <property type="molecule type" value="Genomic_DNA"/>
</dbReference>
<dbReference type="AlphaFoldDB" id="A0A2K1J069"/>
<dbReference type="SUPFAM" id="SSF56655">
    <property type="entry name" value="Carbohydrate phosphatase"/>
    <property type="match status" value="1"/>
</dbReference>
<dbReference type="STRING" id="3218.A0A2K1J069"/>
<accession>A0A2K1J069</accession>
<name>A0A2K1J069_PHYPA</name>
<reference evidence="1 3" key="2">
    <citation type="journal article" date="2018" name="Plant J.">
        <title>The Physcomitrella patens chromosome-scale assembly reveals moss genome structure and evolution.</title>
        <authorList>
            <person name="Lang D."/>
            <person name="Ullrich K.K."/>
            <person name="Murat F."/>
            <person name="Fuchs J."/>
            <person name="Jenkins J."/>
            <person name="Haas F.B."/>
            <person name="Piednoel M."/>
            <person name="Gundlach H."/>
            <person name="Van Bel M."/>
            <person name="Meyberg R."/>
            <person name="Vives C."/>
            <person name="Morata J."/>
            <person name="Symeonidi A."/>
            <person name="Hiss M."/>
            <person name="Muchero W."/>
            <person name="Kamisugi Y."/>
            <person name="Saleh O."/>
            <person name="Blanc G."/>
            <person name="Decker E.L."/>
            <person name="van Gessel N."/>
            <person name="Grimwood J."/>
            <person name="Hayes R.D."/>
            <person name="Graham S.W."/>
            <person name="Gunter L.E."/>
            <person name="McDaniel S.F."/>
            <person name="Hoernstein S.N.W."/>
            <person name="Larsson A."/>
            <person name="Li F.W."/>
            <person name="Perroud P.F."/>
            <person name="Phillips J."/>
            <person name="Ranjan P."/>
            <person name="Rokshar D.S."/>
            <person name="Rothfels C.J."/>
            <person name="Schneider L."/>
            <person name="Shu S."/>
            <person name="Stevenson D.W."/>
            <person name="Thummler F."/>
            <person name="Tillich M."/>
            <person name="Villarreal Aguilar J.C."/>
            <person name="Widiez T."/>
            <person name="Wong G.K."/>
            <person name="Wymore A."/>
            <person name="Zhang Y."/>
            <person name="Zimmer A.D."/>
            <person name="Quatrano R.S."/>
            <person name="Mayer K.F.X."/>
            <person name="Goodstein D."/>
            <person name="Casacuberta J.M."/>
            <person name="Vandepoele K."/>
            <person name="Reski R."/>
            <person name="Cuming A.C."/>
            <person name="Tuskan G.A."/>
            <person name="Maumus F."/>
            <person name="Salse J."/>
            <person name="Schmutz J."/>
            <person name="Rensing S.A."/>
        </authorList>
    </citation>
    <scope>NUCLEOTIDE SEQUENCE [LARGE SCALE GENOMIC DNA]</scope>
    <source>
        <strain evidence="2 3">cv. Gransden 2004</strain>
    </source>
</reference>
<dbReference type="Gene3D" id="3.40.190.80">
    <property type="match status" value="1"/>
</dbReference>
<dbReference type="InParanoid" id="A0A2K1J069"/>
<sequence length="155" mass="17298">MATNDMTNFAHCHPCFAVSIAVLYWGGGVCWRNFCMSDRGIQGIFRQPLPVCRDLLCQLHLRVDRSLFVTGFDSDYDTAWKTNFDPFNYQIPTREISRLTSPGTSKHCGGLHLFVEEAGGQETRMDGEALTVLDRSLIVCNGAIHGRVSPITGRN</sequence>
<keyword evidence="3" id="KW-1185">Reference proteome</keyword>